<proteinExistence type="predicted"/>
<keyword evidence="2" id="KW-1185">Reference proteome</keyword>
<dbReference type="AlphaFoldDB" id="A0AA38BX50"/>
<evidence type="ECO:0000313" key="1">
    <source>
        <dbReference type="EMBL" id="KAH9289003.1"/>
    </source>
</evidence>
<feature type="non-terminal residue" evidence="1">
    <location>
        <position position="55"/>
    </location>
</feature>
<organism evidence="1 2">
    <name type="scientific">Taxus chinensis</name>
    <name type="common">Chinese yew</name>
    <name type="synonym">Taxus wallichiana var. chinensis</name>
    <dbReference type="NCBI Taxonomy" id="29808"/>
    <lineage>
        <taxon>Eukaryota</taxon>
        <taxon>Viridiplantae</taxon>
        <taxon>Streptophyta</taxon>
        <taxon>Embryophyta</taxon>
        <taxon>Tracheophyta</taxon>
        <taxon>Spermatophyta</taxon>
        <taxon>Pinopsida</taxon>
        <taxon>Pinidae</taxon>
        <taxon>Conifers II</taxon>
        <taxon>Cupressales</taxon>
        <taxon>Taxaceae</taxon>
        <taxon>Taxus</taxon>
    </lineage>
</organism>
<dbReference type="EMBL" id="JAHRHJ020003813">
    <property type="protein sequence ID" value="KAH9289003.1"/>
    <property type="molecule type" value="Genomic_DNA"/>
</dbReference>
<reference evidence="1 2" key="1">
    <citation type="journal article" date="2021" name="Nat. Plants">
        <title>The Taxus genome provides insights into paclitaxel biosynthesis.</title>
        <authorList>
            <person name="Xiong X."/>
            <person name="Gou J."/>
            <person name="Liao Q."/>
            <person name="Li Y."/>
            <person name="Zhou Q."/>
            <person name="Bi G."/>
            <person name="Li C."/>
            <person name="Du R."/>
            <person name="Wang X."/>
            <person name="Sun T."/>
            <person name="Guo L."/>
            <person name="Liang H."/>
            <person name="Lu P."/>
            <person name="Wu Y."/>
            <person name="Zhang Z."/>
            <person name="Ro D.K."/>
            <person name="Shang Y."/>
            <person name="Huang S."/>
            <person name="Yan J."/>
        </authorList>
    </citation>
    <scope>NUCLEOTIDE SEQUENCE [LARGE SCALE GENOMIC DNA]</scope>
    <source>
        <strain evidence="1">Ta-2019</strain>
    </source>
</reference>
<comment type="caution">
    <text evidence="1">The sequence shown here is derived from an EMBL/GenBank/DDBJ whole genome shotgun (WGS) entry which is preliminary data.</text>
</comment>
<accession>A0AA38BX50</accession>
<name>A0AA38BX50_TAXCH</name>
<evidence type="ECO:0000313" key="2">
    <source>
        <dbReference type="Proteomes" id="UP000824469"/>
    </source>
</evidence>
<dbReference type="Proteomes" id="UP000824469">
    <property type="component" value="Unassembled WGS sequence"/>
</dbReference>
<protein>
    <submittedName>
        <fullName evidence="1">Uncharacterized protein</fullName>
    </submittedName>
</protein>
<sequence>MAEEIGDDVLKVCPHLESRVPKEFPSAMHYVKTMITLVLEDEKVRVSTQSKDPGE</sequence>
<gene>
    <name evidence="1" type="ORF">KI387_033120</name>
</gene>